<dbReference type="Proteomes" id="UP001218218">
    <property type="component" value="Unassembled WGS sequence"/>
</dbReference>
<keyword evidence="2" id="KW-1185">Reference proteome</keyword>
<gene>
    <name evidence="1" type="ORF">DFH08DRAFT_1054251</name>
</gene>
<evidence type="ECO:0000313" key="2">
    <source>
        <dbReference type="Proteomes" id="UP001218218"/>
    </source>
</evidence>
<accession>A0AAD6Z4E7</accession>
<protein>
    <submittedName>
        <fullName evidence="1">Uncharacterized protein</fullName>
    </submittedName>
</protein>
<organism evidence="1 2">
    <name type="scientific">Mycena albidolilacea</name>
    <dbReference type="NCBI Taxonomy" id="1033008"/>
    <lineage>
        <taxon>Eukaryota</taxon>
        <taxon>Fungi</taxon>
        <taxon>Dikarya</taxon>
        <taxon>Basidiomycota</taxon>
        <taxon>Agaricomycotina</taxon>
        <taxon>Agaricomycetes</taxon>
        <taxon>Agaricomycetidae</taxon>
        <taxon>Agaricales</taxon>
        <taxon>Marasmiineae</taxon>
        <taxon>Mycenaceae</taxon>
        <taxon>Mycena</taxon>
    </lineage>
</organism>
<evidence type="ECO:0000313" key="1">
    <source>
        <dbReference type="EMBL" id="KAJ7306850.1"/>
    </source>
</evidence>
<proteinExistence type="predicted"/>
<comment type="caution">
    <text evidence="1">The sequence shown here is derived from an EMBL/GenBank/DDBJ whole genome shotgun (WGS) entry which is preliminary data.</text>
</comment>
<reference evidence="1" key="1">
    <citation type="submission" date="2023-03" db="EMBL/GenBank/DDBJ databases">
        <title>Massive genome expansion in bonnet fungi (Mycena s.s.) driven by repeated elements and novel gene families across ecological guilds.</title>
        <authorList>
            <consortium name="Lawrence Berkeley National Laboratory"/>
            <person name="Harder C.B."/>
            <person name="Miyauchi S."/>
            <person name="Viragh M."/>
            <person name="Kuo A."/>
            <person name="Thoen E."/>
            <person name="Andreopoulos B."/>
            <person name="Lu D."/>
            <person name="Skrede I."/>
            <person name="Drula E."/>
            <person name="Henrissat B."/>
            <person name="Morin E."/>
            <person name="Kohler A."/>
            <person name="Barry K."/>
            <person name="LaButti K."/>
            <person name="Morin E."/>
            <person name="Salamov A."/>
            <person name="Lipzen A."/>
            <person name="Mereny Z."/>
            <person name="Hegedus B."/>
            <person name="Baldrian P."/>
            <person name="Stursova M."/>
            <person name="Weitz H."/>
            <person name="Taylor A."/>
            <person name="Grigoriev I.V."/>
            <person name="Nagy L.G."/>
            <person name="Martin F."/>
            <person name="Kauserud H."/>
        </authorList>
    </citation>
    <scope>NUCLEOTIDE SEQUENCE</scope>
    <source>
        <strain evidence="1">CBHHK002</strain>
    </source>
</reference>
<dbReference type="EMBL" id="JARIHO010000091">
    <property type="protein sequence ID" value="KAJ7306850.1"/>
    <property type="molecule type" value="Genomic_DNA"/>
</dbReference>
<sequence>MPLGLKLSIERRLMTEAQRMIANCSKKLFSASRYICCRQIILNKRKPPQRQVPAQHIGVEKTSVVDQQLTAKLMKDTTHFFRKIKGPAQEKIKQEIIDKTQEELFAWVIIQPPDRYAELDDLTSMDLCPYFIETILILPQKRLPNYTPGIITMFSFVSVVLTRIVTAPARSYTQFFLGRISMLGEDKYAWHETSKVWNDEQGALFAAWLQSSSIDGLSLPPLRSHYMVQYKKSLIGKHYKALQQFDETLCSPALLELWKANGVLGVLLWYPEIKDMDQYLADLSIAIGNVINHWAIVDPIRITQKCGLHVLPQIPEAHQALILQLPWLTWSDSSTRLAAAGGNPMAVIGLMEGTKYEVFWLATSNCSAAWAVLLKMSLNQVTAGRIAKILVPDASSSTTNAVVVVYKYLVLDTRDDRLDMPVLMATNQAVLIKPETVAPSTLNLRLPYEQLDRKNTLSTPLQNSLLDEIFPPFVTPGPHDENTWKWPGTARAIRAIPWSKVPDVFKREDTLVLEETCFGQYDAHRQAVVNGLLLRMGDLYDPAVPYSDCAMRCTFCVHWPGNEVELKGESGLTFVVTYTEGCDPKCSGELGDFYSDGFRENTGHQIVFGDSLRGPD</sequence>
<dbReference type="AlphaFoldDB" id="A0AAD6Z4E7"/>
<name>A0AAD6Z4E7_9AGAR</name>